<dbReference type="NCBIfam" id="TIGR00045">
    <property type="entry name" value="glycerate kinase"/>
    <property type="match status" value="1"/>
</dbReference>
<dbReference type="InterPro" id="IPR018197">
    <property type="entry name" value="Glycerate_kinase_RE-like"/>
</dbReference>
<evidence type="ECO:0000256" key="2">
    <source>
        <dbReference type="ARBA" id="ARBA00022679"/>
    </source>
</evidence>
<dbReference type="InterPro" id="IPR036129">
    <property type="entry name" value="Glycerate_kinase_sf"/>
</dbReference>
<gene>
    <name evidence="5" type="ORF">SAMN04490243_2282</name>
</gene>
<keyword evidence="3 4" id="KW-0418">Kinase</keyword>
<keyword evidence="2 4" id="KW-0808">Transferase</keyword>
<organism evidence="5 6">
    <name type="scientific">Robiginitalea myxolifaciens</name>
    <dbReference type="NCBI Taxonomy" id="400055"/>
    <lineage>
        <taxon>Bacteria</taxon>
        <taxon>Pseudomonadati</taxon>
        <taxon>Bacteroidota</taxon>
        <taxon>Flavobacteriia</taxon>
        <taxon>Flavobacteriales</taxon>
        <taxon>Flavobacteriaceae</taxon>
        <taxon>Robiginitalea</taxon>
    </lineage>
</organism>
<dbReference type="Proteomes" id="UP000199534">
    <property type="component" value="Unassembled WGS sequence"/>
</dbReference>
<evidence type="ECO:0000256" key="4">
    <source>
        <dbReference type="PIRNR" id="PIRNR006078"/>
    </source>
</evidence>
<dbReference type="GO" id="GO:0008887">
    <property type="term" value="F:glycerate kinase activity"/>
    <property type="evidence" value="ECO:0007669"/>
    <property type="project" value="UniProtKB-UniRule"/>
</dbReference>
<proteinExistence type="inferred from homology"/>
<dbReference type="Gene3D" id="3.40.50.10350">
    <property type="entry name" value="Glycerate kinase, domain 1"/>
    <property type="match status" value="1"/>
</dbReference>
<evidence type="ECO:0000256" key="3">
    <source>
        <dbReference type="ARBA" id="ARBA00022777"/>
    </source>
</evidence>
<dbReference type="GO" id="GO:0031388">
    <property type="term" value="P:organic acid phosphorylation"/>
    <property type="evidence" value="ECO:0007669"/>
    <property type="project" value="UniProtKB-UniRule"/>
</dbReference>
<dbReference type="Gene3D" id="3.90.1510.10">
    <property type="entry name" value="Glycerate kinase, domain 2"/>
    <property type="match status" value="1"/>
</dbReference>
<name>A0A1I6H5G6_9FLAO</name>
<keyword evidence="6" id="KW-1185">Reference proteome</keyword>
<dbReference type="PIRSF" id="PIRSF006078">
    <property type="entry name" value="GlxK"/>
    <property type="match status" value="1"/>
</dbReference>
<accession>A0A1I6H5G6</accession>
<protein>
    <submittedName>
        <fullName evidence="5">Glycerate kinase</fullName>
    </submittedName>
</protein>
<sequence>MRVLLLPDKFKGSLTAAQVSDAVVAGIRKTYPKAETPRFAASDGGDGFLEAVGAIRTLETISLRVPDPMGRPVEAVYLFDPESGTAFVEMAQASGLVLLEPHERNPLLAHTEGTGRLIADALSRGATEIYVGLGGSATSDGGMGLAHAVGYRFFDREGNLLSPSGQNLERIERIDAGLVSDAWKACQIYAVNDVNNPLYGENGAAYVYAPQKGADPDMVGSLDQGLRNLDRVVQQDLGNDTAQTPGCGAAGGTAYGLKVFLEAAFLGGAQYILRQTGAEAALASDKTDFIVTGEGSLDAQSLQGKWIQAVVDLGKQFNTPVVAVCGRCTLGAAEWKAAGLHTVLEVGQRDRPLAWNMENAAALTEAAVANYFEGL</sequence>
<dbReference type="EMBL" id="FOYQ01000002">
    <property type="protein sequence ID" value="SFR49630.1"/>
    <property type="molecule type" value="Genomic_DNA"/>
</dbReference>
<evidence type="ECO:0000313" key="6">
    <source>
        <dbReference type="Proteomes" id="UP000199534"/>
    </source>
</evidence>
<dbReference type="RefSeq" id="WP_092982703.1">
    <property type="nucleotide sequence ID" value="NZ_FOYQ01000002.1"/>
</dbReference>
<dbReference type="SUPFAM" id="SSF110738">
    <property type="entry name" value="Glycerate kinase I"/>
    <property type="match status" value="1"/>
</dbReference>
<reference evidence="5 6" key="1">
    <citation type="submission" date="2016-10" db="EMBL/GenBank/DDBJ databases">
        <authorList>
            <person name="de Groot N.N."/>
        </authorList>
    </citation>
    <scope>NUCLEOTIDE SEQUENCE [LARGE SCALE GENOMIC DNA]</scope>
    <source>
        <strain evidence="5 6">DSM 21019</strain>
    </source>
</reference>
<evidence type="ECO:0000256" key="1">
    <source>
        <dbReference type="ARBA" id="ARBA00006284"/>
    </source>
</evidence>
<dbReference type="OrthoDB" id="9774290at2"/>
<evidence type="ECO:0000313" key="5">
    <source>
        <dbReference type="EMBL" id="SFR49630.1"/>
    </source>
</evidence>
<dbReference type="AlphaFoldDB" id="A0A1I6H5G6"/>
<dbReference type="InterPro" id="IPR004381">
    <property type="entry name" value="Glycerate_kinase"/>
</dbReference>
<dbReference type="PANTHER" id="PTHR21599">
    <property type="entry name" value="GLYCERATE KINASE"/>
    <property type="match status" value="1"/>
</dbReference>
<dbReference type="Pfam" id="PF02595">
    <property type="entry name" value="Gly_kinase"/>
    <property type="match status" value="1"/>
</dbReference>
<dbReference type="PANTHER" id="PTHR21599:SF0">
    <property type="entry name" value="GLYCERATE KINASE"/>
    <property type="match status" value="1"/>
</dbReference>
<comment type="similarity">
    <text evidence="1 4">Belongs to the glycerate kinase type-1 family.</text>
</comment>
<dbReference type="STRING" id="400055.SAMN04490243_2282"/>
<dbReference type="InterPro" id="IPR018193">
    <property type="entry name" value="Glyc_kinase_flavodox-like_fold"/>
</dbReference>